<dbReference type="RefSeq" id="WP_137096316.1">
    <property type="nucleotide sequence ID" value="NZ_SWMS01000016.1"/>
</dbReference>
<name>A0ABY2RZ96_9PSEU</name>
<accession>A0ABY2RZ96</accession>
<evidence type="ECO:0000313" key="2">
    <source>
        <dbReference type="Proteomes" id="UP000309992"/>
    </source>
</evidence>
<comment type="caution">
    <text evidence="1">The sequence shown here is derived from an EMBL/GenBank/DDBJ whole genome shotgun (WGS) entry which is preliminary data.</text>
</comment>
<sequence length="219" mass="23530">MPRAVAARPRDQRGYPVPAITPWQDEVPQFAELSAQRMFLCAVQGRCTVCGLPLGDEPVWRVVDHENAELVAAALTAGTSLINEAPAFEGPAHRACALYSAAVCPYLAGPTARRSQAVSIPNLVIIDKGEARGPAGAVVAFDGCRAELAHGKLAFFYGQPVDMIEYQRGDDLLDSLAAAVRGEPDDLPRAPAWLRDDEGAAQQAFEAEVQKITRQAKPR</sequence>
<organism evidence="1 2">
    <name type="scientific">Prauserella endophytica</name>
    <dbReference type="NCBI Taxonomy" id="1592324"/>
    <lineage>
        <taxon>Bacteria</taxon>
        <taxon>Bacillati</taxon>
        <taxon>Actinomycetota</taxon>
        <taxon>Actinomycetes</taxon>
        <taxon>Pseudonocardiales</taxon>
        <taxon>Pseudonocardiaceae</taxon>
        <taxon>Prauserella</taxon>
        <taxon>Prauserella coralliicola group</taxon>
    </lineage>
</organism>
<dbReference type="EMBL" id="SWMS01000016">
    <property type="protein sequence ID" value="TKG66255.1"/>
    <property type="molecule type" value="Genomic_DNA"/>
</dbReference>
<evidence type="ECO:0000313" key="1">
    <source>
        <dbReference type="EMBL" id="TKG66255.1"/>
    </source>
</evidence>
<reference evidence="1 2" key="1">
    <citation type="journal article" date="2015" name="Antonie Van Leeuwenhoek">
        <title>Prauserella endophytica sp. nov., an endophytic actinobacterium isolated from Tamarix taklamakanensis.</title>
        <authorList>
            <person name="Liu J.M."/>
            <person name="Habden X."/>
            <person name="Guo L."/>
            <person name="Tuo L."/>
            <person name="Jiang Z.K."/>
            <person name="Liu S.W."/>
            <person name="Liu X.F."/>
            <person name="Chen L."/>
            <person name="Li R.F."/>
            <person name="Zhang Y.Q."/>
            <person name="Sun C.H."/>
        </authorList>
    </citation>
    <scope>NUCLEOTIDE SEQUENCE [LARGE SCALE GENOMIC DNA]</scope>
    <source>
        <strain evidence="1 2">CGMCC 4.7182</strain>
    </source>
</reference>
<keyword evidence="2" id="KW-1185">Reference proteome</keyword>
<gene>
    <name evidence="1" type="ORF">FCN18_25825</name>
</gene>
<protein>
    <submittedName>
        <fullName evidence="1">Uncharacterized protein</fullName>
    </submittedName>
</protein>
<dbReference type="Proteomes" id="UP000309992">
    <property type="component" value="Unassembled WGS sequence"/>
</dbReference>
<proteinExistence type="predicted"/>